<name>A0A8J4FHR8_9CHLO</name>
<dbReference type="Gene3D" id="3.20.20.100">
    <property type="entry name" value="NADP-dependent oxidoreductase domain"/>
    <property type="match status" value="1"/>
</dbReference>
<dbReference type="AlphaFoldDB" id="A0A8J4FHR8"/>
<keyword evidence="3" id="KW-1185">Reference proteome</keyword>
<dbReference type="GO" id="GO:0016491">
    <property type="term" value="F:oxidoreductase activity"/>
    <property type="evidence" value="ECO:0007669"/>
    <property type="project" value="InterPro"/>
</dbReference>
<evidence type="ECO:0000313" key="2">
    <source>
        <dbReference type="EMBL" id="GIL75641.1"/>
    </source>
</evidence>
<gene>
    <name evidence="2" type="ORF">Vretifemale_5389</name>
</gene>
<feature type="compositionally biased region" description="Polar residues" evidence="1">
    <location>
        <begin position="111"/>
        <end position="122"/>
    </location>
</feature>
<dbReference type="InterPro" id="IPR020471">
    <property type="entry name" value="AKR"/>
</dbReference>
<proteinExistence type="predicted"/>
<dbReference type="PANTHER" id="PTHR42686:SF1">
    <property type="entry name" value="GH17980P-RELATED"/>
    <property type="match status" value="1"/>
</dbReference>
<reference evidence="2" key="1">
    <citation type="journal article" date="2021" name="Proc. Natl. Acad. Sci. U.S.A.">
        <title>Three genomes in the algal genus Volvox reveal the fate of a haploid sex-determining region after a transition to homothallism.</title>
        <authorList>
            <person name="Yamamoto K."/>
            <person name="Hamaji T."/>
            <person name="Kawai-Toyooka H."/>
            <person name="Matsuzaki R."/>
            <person name="Takahashi F."/>
            <person name="Nishimura Y."/>
            <person name="Kawachi M."/>
            <person name="Noguchi H."/>
            <person name="Minakuchi Y."/>
            <person name="Umen J.G."/>
            <person name="Toyoda A."/>
            <person name="Nozaki H."/>
        </authorList>
    </citation>
    <scope>NUCLEOTIDE SEQUENCE</scope>
    <source>
        <strain evidence="2">NIES-3786</strain>
    </source>
</reference>
<comment type="caution">
    <text evidence="2">The sequence shown here is derived from an EMBL/GenBank/DDBJ whole genome shotgun (WGS) entry which is preliminary data.</text>
</comment>
<dbReference type="PANTHER" id="PTHR42686">
    <property type="entry name" value="GH17980P-RELATED"/>
    <property type="match status" value="1"/>
</dbReference>
<dbReference type="EMBL" id="BNCP01000007">
    <property type="protein sequence ID" value="GIL75641.1"/>
    <property type="molecule type" value="Genomic_DNA"/>
</dbReference>
<dbReference type="Proteomes" id="UP000747110">
    <property type="component" value="Unassembled WGS sequence"/>
</dbReference>
<sequence length="122" mass="12819">MGLLTREGPPDWHPAPPQLRRAAAAAADHAATRGWDISALGLGFSLRQPDVSSTLVGMFTREMVDENINTALRVLGTAEAAAEESQVLAEVADILAAVRNLTWPSGRPLPSQGQPGTQPADA</sequence>
<dbReference type="SUPFAM" id="SSF51430">
    <property type="entry name" value="NAD(P)-linked oxidoreductase"/>
    <property type="match status" value="1"/>
</dbReference>
<evidence type="ECO:0008006" key="4">
    <source>
        <dbReference type="Google" id="ProtNLM"/>
    </source>
</evidence>
<feature type="region of interest" description="Disordered" evidence="1">
    <location>
        <begin position="1"/>
        <end position="25"/>
    </location>
</feature>
<dbReference type="OrthoDB" id="48988at2759"/>
<organism evidence="2 3">
    <name type="scientific">Volvox reticuliferus</name>
    <dbReference type="NCBI Taxonomy" id="1737510"/>
    <lineage>
        <taxon>Eukaryota</taxon>
        <taxon>Viridiplantae</taxon>
        <taxon>Chlorophyta</taxon>
        <taxon>core chlorophytes</taxon>
        <taxon>Chlorophyceae</taxon>
        <taxon>CS clade</taxon>
        <taxon>Chlamydomonadales</taxon>
        <taxon>Volvocaceae</taxon>
        <taxon>Volvox</taxon>
    </lineage>
</organism>
<evidence type="ECO:0000256" key="1">
    <source>
        <dbReference type="SAM" id="MobiDB-lite"/>
    </source>
</evidence>
<dbReference type="GO" id="GO:0005829">
    <property type="term" value="C:cytosol"/>
    <property type="evidence" value="ECO:0007669"/>
    <property type="project" value="TreeGrafter"/>
</dbReference>
<dbReference type="InterPro" id="IPR036812">
    <property type="entry name" value="NAD(P)_OxRdtase_dom_sf"/>
</dbReference>
<accession>A0A8J4FHR8</accession>
<evidence type="ECO:0000313" key="3">
    <source>
        <dbReference type="Proteomes" id="UP000747110"/>
    </source>
</evidence>
<feature type="region of interest" description="Disordered" evidence="1">
    <location>
        <begin position="103"/>
        <end position="122"/>
    </location>
</feature>
<protein>
    <recommendedName>
        <fullName evidence="4">NADP-dependent oxidoreductase domain-containing protein</fullName>
    </recommendedName>
</protein>